<gene>
    <name evidence="2" type="ORF">CCR94_05220</name>
</gene>
<comment type="caution">
    <text evidence="2">The sequence shown here is derived from an EMBL/GenBank/DDBJ whole genome shotgun (WGS) entry which is preliminary data.</text>
</comment>
<organism evidence="2 3">
    <name type="scientific">Rhodoblastus sphagnicola</name>
    <dbReference type="NCBI Taxonomy" id="333368"/>
    <lineage>
        <taxon>Bacteria</taxon>
        <taxon>Pseudomonadati</taxon>
        <taxon>Pseudomonadota</taxon>
        <taxon>Alphaproteobacteria</taxon>
        <taxon>Hyphomicrobiales</taxon>
        <taxon>Rhodoblastaceae</taxon>
        <taxon>Rhodoblastus</taxon>
    </lineage>
</organism>
<sequence length="216" mass="23117">MAAARSKAWTGRRGASTRIRRACCSARNRRCRNIRDDDVMRSLLLILALALAGCAVTPKAYDLSAAAPALSARGTLAHGALAHGALAVEASAEPPLDGDVIVIRTANGLERLGGAQWAETLPRLAQSRVTQSLENAGWRVEDSAAARLRVSIRRFEVDSVRREVLVELEAQLSGAARVFSAREPIGEISGAEPAQALDRAFSRVLADLARWTVASR</sequence>
<evidence type="ECO:0000259" key="1">
    <source>
        <dbReference type="Pfam" id="PF03886"/>
    </source>
</evidence>
<reference evidence="2 3" key="1">
    <citation type="journal article" date="2018" name="Arch. Microbiol.">
        <title>New insights into the metabolic potential of the phototrophic purple bacterium Rhodopila globiformis DSM 161(T) from its draft genome sequence and evidence for a vanadium-dependent nitrogenase.</title>
        <authorList>
            <person name="Imhoff J.F."/>
            <person name="Rahn T."/>
            <person name="Kunzel S."/>
            <person name="Neulinger S.C."/>
        </authorList>
    </citation>
    <scope>NUCLEOTIDE SEQUENCE [LARGE SCALE GENOMIC DNA]</scope>
    <source>
        <strain evidence="2 3">DSM 16996</strain>
    </source>
</reference>
<feature type="domain" description="ABC-type transport auxiliary lipoprotein component" evidence="1">
    <location>
        <begin position="61"/>
        <end position="209"/>
    </location>
</feature>
<evidence type="ECO:0000313" key="2">
    <source>
        <dbReference type="EMBL" id="PPQ32581.1"/>
    </source>
</evidence>
<accession>A0A2S6NDB5</accession>
<dbReference type="EMBL" id="NHSJ01000038">
    <property type="protein sequence ID" value="PPQ32581.1"/>
    <property type="molecule type" value="Genomic_DNA"/>
</dbReference>
<evidence type="ECO:0000313" key="3">
    <source>
        <dbReference type="Proteomes" id="UP000239089"/>
    </source>
</evidence>
<dbReference type="SUPFAM" id="SSF159594">
    <property type="entry name" value="XCC0632-like"/>
    <property type="match status" value="1"/>
</dbReference>
<proteinExistence type="predicted"/>
<protein>
    <recommendedName>
        <fullName evidence="1">ABC-type transport auxiliary lipoprotein component domain-containing protein</fullName>
    </recommendedName>
</protein>
<keyword evidence="3" id="KW-1185">Reference proteome</keyword>
<dbReference type="Pfam" id="PF03886">
    <property type="entry name" value="ABC_trans_aux"/>
    <property type="match status" value="1"/>
</dbReference>
<dbReference type="Gene3D" id="3.40.50.10610">
    <property type="entry name" value="ABC-type transport auxiliary lipoprotein component"/>
    <property type="match status" value="1"/>
</dbReference>
<dbReference type="InterPro" id="IPR005586">
    <property type="entry name" value="ABC_trans_aux"/>
</dbReference>
<name>A0A2S6NDB5_9HYPH</name>
<dbReference type="AlphaFoldDB" id="A0A2S6NDB5"/>
<dbReference type="Proteomes" id="UP000239089">
    <property type="component" value="Unassembled WGS sequence"/>
</dbReference>